<dbReference type="EMBL" id="BSDD01000006">
    <property type="protein sequence ID" value="GLH71218.1"/>
    <property type="molecule type" value="Genomic_DNA"/>
</dbReference>
<dbReference type="PANTHER" id="PTHR11851">
    <property type="entry name" value="METALLOPROTEASE"/>
    <property type="match status" value="1"/>
</dbReference>
<dbReference type="Proteomes" id="UP001165089">
    <property type="component" value="Unassembled WGS sequence"/>
</dbReference>
<dbReference type="SUPFAM" id="SSF63411">
    <property type="entry name" value="LuxS/MPP-like metallohydrolase"/>
    <property type="match status" value="2"/>
</dbReference>
<comment type="caution">
    <text evidence="3">The sequence shown here is derived from an EMBL/GenBank/DDBJ whole genome shotgun (WGS) entry which is preliminary data.</text>
</comment>
<dbReference type="InterPro" id="IPR007863">
    <property type="entry name" value="Peptidase_M16_C"/>
</dbReference>
<evidence type="ECO:0000313" key="4">
    <source>
        <dbReference type="Proteomes" id="UP001165089"/>
    </source>
</evidence>
<sequence length="555" mass="60454">MRPLAPLLALLVLAPLRGQTPGAAEVQERRLPNGARLLVVERPGLPAFHATLVFRGGRTEEPTNLAGATDLLARALYGHTWPEDVPDGDAATPLEALLKQEEGLQESLRLERLRLKADPSAPSQAAGLEAGLQALQQRVAALQSSEPLSDVYARAGGRQSAAAEADALVADTELPVADLELWARTETRRLARLQLSRFFEARTALIADLRSGQDQGLALLRGAALPGHPYGRNLVDHIPGLEAIRWSDLRAYARRACGPDRLTIVLVGGVGVETALPILTRTLGALPAPEAAEDPVLPGLRSDLGDRRIQAALGGTSRLLVGWRIPARNQPDHLALRMAAQLLDGGRTGRLAVRLVQQKGLATRVAIRMDEPGAREPGLLTIDLWPAEGHSLAELEGALHSELLRFQQEALSPEEWERAEAELDTEQLLAEDTPGRLARALGRAWTESGDWRSFYSEAQRLRTLEPEAVQAAVQTWLQPAHRTTALIEPAFLAGQDPLEAEMAQTLRTLAARRIEDPGQRERLVAEGLRQLRMLPLEERRRTLKLLTAQLPPVAK</sequence>
<keyword evidence="4" id="KW-1185">Reference proteome</keyword>
<organism evidence="3 4">
    <name type="scientific">Geothrix rubra</name>
    <dbReference type="NCBI Taxonomy" id="2927977"/>
    <lineage>
        <taxon>Bacteria</taxon>
        <taxon>Pseudomonadati</taxon>
        <taxon>Acidobacteriota</taxon>
        <taxon>Holophagae</taxon>
        <taxon>Holophagales</taxon>
        <taxon>Holophagaceae</taxon>
        <taxon>Geothrix</taxon>
    </lineage>
</organism>
<comment type="similarity">
    <text evidence="1">Belongs to the peptidase M16 family.</text>
</comment>
<evidence type="ECO:0000259" key="2">
    <source>
        <dbReference type="Pfam" id="PF05193"/>
    </source>
</evidence>
<dbReference type="PANTHER" id="PTHR11851:SF49">
    <property type="entry name" value="MITOCHONDRIAL-PROCESSING PEPTIDASE SUBUNIT ALPHA"/>
    <property type="match status" value="1"/>
</dbReference>
<dbReference type="RefSeq" id="WP_285727264.1">
    <property type="nucleotide sequence ID" value="NZ_BSDD01000006.1"/>
</dbReference>
<dbReference type="InterPro" id="IPR011249">
    <property type="entry name" value="Metalloenz_LuxS/M16"/>
</dbReference>
<dbReference type="Pfam" id="PF05193">
    <property type="entry name" value="Peptidase_M16_C"/>
    <property type="match status" value="1"/>
</dbReference>
<dbReference type="Gene3D" id="3.30.830.10">
    <property type="entry name" value="Metalloenzyme, LuxS/M16 peptidase-like"/>
    <property type="match status" value="2"/>
</dbReference>
<evidence type="ECO:0000256" key="1">
    <source>
        <dbReference type="ARBA" id="ARBA00007261"/>
    </source>
</evidence>
<accession>A0ABQ5Q9X7</accession>
<feature type="domain" description="Peptidase M16 C-terminal" evidence="2">
    <location>
        <begin position="248"/>
        <end position="422"/>
    </location>
</feature>
<name>A0ABQ5Q9X7_9BACT</name>
<dbReference type="InterPro" id="IPR050361">
    <property type="entry name" value="MPP/UQCRC_Complex"/>
</dbReference>
<reference evidence="3 4" key="1">
    <citation type="journal article" date="2023" name="Antonie Van Leeuwenhoek">
        <title>Mesoterricola silvestris gen. nov., sp. nov., Mesoterricola sediminis sp. nov., Geothrix oryzae sp. nov., Geothrix edaphica sp. nov., Geothrix rubra sp. nov., and Geothrix limicola sp. nov., six novel members of Acidobacteriota isolated from soils.</title>
        <authorList>
            <person name="Itoh H."/>
            <person name="Sugisawa Y."/>
            <person name="Mise K."/>
            <person name="Xu Z."/>
            <person name="Kuniyasu M."/>
            <person name="Ushijima N."/>
            <person name="Kawano K."/>
            <person name="Kobayashi E."/>
            <person name="Shiratori Y."/>
            <person name="Masuda Y."/>
            <person name="Senoo K."/>
        </authorList>
    </citation>
    <scope>NUCLEOTIDE SEQUENCE [LARGE SCALE GENOMIC DNA]</scope>
    <source>
        <strain evidence="3 4">Red803</strain>
    </source>
</reference>
<gene>
    <name evidence="3" type="ORF">GETHPA_27510</name>
</gene>
<protein>
    <submittedName>
        <fullName evidence="3">Peptidase M16</fullName>
    </submittedName>
</protein>
<evidence type="ECO:0000313" key="3">
    <source>
        <dbReference type="EMBL" id="GLH71218.1"/>
    </source>
</evidence>
<proteinExistence type="inferred from homology"/>